<protein>
    <submittedName>
        <fullName evidence="2">Putative conserved plasma membrane protein</fullName>
    </submittedName>
</protein>
<name>A0A069DXJ9_9HEMI</name>
<keyword evidence="1" id="KW-1133">Transmembrane helix</keyword>
<keyword evidence="1" id="KW-0472">Membrane</keyword>
<dbReference type="AlphaFoldDB" id="A0A069DXJ9"/>
<proteinExistence type="evidence at transcript level"/>
<organism evidence="2">
    <name type="scientific">Panstrongylus megistus</name>
    <dbReference type="NCBI Taxonomy" id="65343"/>
    <lineage>
        <taxon>Eukaryota</taxon>
        <taxon>Metazoa</taxon>
        <taxon>Ecdysozoa</taxon>
        <taxon>Arthropoda</taxon>
        <taxon>Hexapoda</taxon>
        <taxon>Insecta</taxon>
        <taxon>Pterygota</taxon>
        <taxon>Neoptera</taxon>
        <taxon>Paraneoptera</taxon>
        <taxon>Hemiptera</taxon>
        <taxon>Heteroptera</taxon>
        <taxon>Panheteroptera</taxon>
        <taxon>Cimicomorpha</taxon>
        <taxon>Reduviidae</taxon>
        <taxon>Triatominae</taxon>
        <taxon>Panstrongylus</taxon>
    </lineage>
</organism>
<evidence type="ECO:0000313" key="2">
    <source>
        <dbReference type="EMBL" id="JAC86079.1"/>
    </source>
</evidence>
<feature type="transmembrane region" description="Helical" evidence="1">
    <location>
        <begin position="121"/>
        <end position="144"/>
    </location>
</feature>
<reference evidence="2" key="1">
    <citation type="journal article" date="2015" name="J. Med. Entomol.">
        <title>A Deep Insight Into the Sialotranscriptome of the Chagas Disease Vector, Panstrongylus megistus (Hemiptera: Heteroptera).</title>
        <authorList>
            <person name="Ribeiro J.M."/>
            <person name="Schwarz A."/>
            <person name="Francischetti I.M."/>
        </authorList>
    </citation>
    <scope>NUCLEOTIDE SEQUENCE</scope>
    <source>
        <tissue evidence="2">Salivary glands</tissue>
    </source>
</reference>
<evidence type="ECO:0000256" key="1">
    <source>
        <dbReference type="SAM" id="Phobius"/>
    </source>
</evidence>
<accession>A0A069DXJ9</accession>
<dbReference type="EMBL" id="GBGD01002810">
    <property type="protein sequence ID" value="JAC86079.1"/>
    <property type="molecule type" value="mRNA"/>
</dbReference>
<feature type="transmembrane region" description="Helical" evidence="1">
    <location>
        <begin position="77"/>
        <end position="99"/>
    </location>
</feature>
<sequence>MICFKSSAFVFTLLKNRGASLYSQNFFPSLIKPFNVINKFFHREVNERVEEILRTEDNVPNSYKIIYRAPLKTYFKISYYTTFSGLALMVPVIGSSLYMSELGNFPVILYNTQVVHSAGELYGLIGAFLLVSTQIGLVVFKYPLRIYKDSQKKHYIAVYQHFLPWKHKNEEFLAGELKKSTSIMPWRDSMYAFRKRKAILMEDYFSKPAELNEMLQPTSPSKTHNT</sequence>
<keyword evidence="1" id="KW-0812">Transmembrane</keyword>